<comment type="caution">
    <text evidence="1">The sequence shown here is derived from an EMBL/GenBank/DDBJ whole genome shotgun (WGS) entry which is preliminary data.</text>
</comment>
<dbReference type="Proteomes" id="UP001272242">
    <property type="component" value="Unassembled WGS sequence"/>
</dbReference>
<keyword evidence="2" id="KW-1185">Reference proteome</keyword>
<dbReference type="EMBL" id="JAXBLV010000027">
    <property type="protein sequence ID" value="MDY3558381.1"/>
    <property type="molecule type" value="Genomic_DNA"/>
</dbReference>
<evidence type="ECO:0000313" key="2">
    <source>
        <dbReference type="Proteomes" id="UP001272242"/>
    </source>
</evidence>
<sequence>MSTAQTPAGWQSIRELGQFRAVLDSPKRGALVWLAVEYIARIHSLLIPDGMSLAEVVEGCAEGRLDRAAVLDAFRVFQQAHYTPRIVRAQDSDSLIDIGAYDSHSSEAVAAAAYLVVGDLIDSDDERFHSTREQFWLVLGVAECCRHAVMATIPDVPWREEELPPELESSRAAFLKLSPAQFRELRRMPELNPTLHAVWQALDEASSRREARRNAAWEAEEVVQCDLVREVVAPPLVTGITPPLRTSTVLSLARGIYEHRAFDRMPILADSLQDAGCEDVDVLDHCRGPGPHVRGCWVVDLVLGKE</sequence>
<gene>
    <name evidence="1" type="ORF">R5W23_005474</name>
</gene>
<reference evidence="2" key="1">
    <citation type="journal article" date="2023" name="Mar. Drugs">
        <title>Gemmata algarum, a Novel Planctomycete Isolated from an Algal Mat, Displays Antimicrobial Activity.</title>
        <authorList>
            <person name="Kumar G."/>
            <person name="Kallscheuer N."/>
            <person name="Kashif M."/>
            <person name="Ahamad S."/>
            <person name="Jagadeeshwari U."/>
            <person name="Pannikurungottu S."/>
            <person name="Haufschild T."/>
            <person name="Kabuu M."/>
            <person name="Sasikala C."/>
            <person name="Jogler C."/>
            <person name="Ramana C."/>
        </authorList>
    </citation>
    <scope>NUCLEOTIDE SEQUENCE [LARGE SCALE GENOMIC DNA]</scope>
    <source>
        <strain evidence="2">JC673</strain>
    </source>
</reference>
<organism evidence="1 2">
    <name type="scientific">Gemmata algarum</name>
    <dbReference type="NCBI Taxonomy" id="2975278"/>
    <lineage>
        <taxon>Bacteria</taxon>
        <taxon>Pseudomonadati</taxon>
        <taxon>Planctomycetota</taxon>
        <taxon>Planctomycetia</taxon>
        <taxon>Gemmatales</taxon>
        <taxon>Gemmataceae</taxon>
        <taxon>Gemmata</taxon>
    </lineage>
</organism>
<evidence type="ECO:0000313" key="1">
    <source>
        <dbReference type="EMBL" id="MDY3558381.1"/>
    </source>
</evidence>
<accession>A0ABU5ESS0</accession>
<name>A0ABU5ESS0_9BACT</name>
<dbReference type="RefSeq" id="WP_320685311.1">
    <property type="nucleotide sequence ID" value="NZ_JAXBLV010000027.1"/>
</dbReference>
<evidence type="ECO:0008006" key="3">
    <source>
        <dbReference type="Google" id="ProtNLM"/>
    </source>
</evidence>
<protein>
    <recommendedName>
        <fullName evidence="3">SMI1/KNR4 family protein</fullName>
    </recommendedName>
</protein>
<proteinExistence type="predicted"/>